<name>V6M7G3_9EUKA</name>
<dbReference type="Proteomes" id="UP000018208">
    <property type="component" value="Unassembled WGS sequence"/>
</dbReference>
<protein>
    <submittedName>
        <fullName evidence="1">Uncharacterized protein</fullName>
    </submittedName>
</protein>
<reference evidence="1 2" key="1">
    <citation type="journal article" date="2014" name="PLoS Genet.">
        <title>The Genome of Spironucleus salmonicida Highlights a Fish Pathogen Adapted to Fluctuating Environments.</title>
        <authorList>
            <person name="Xu F."/>
            <person name="Jerlstrom-Hultqvist J."/>
            <person name="Einarsson E."/>
            <person name="Astvaldsson A."/>
            <person name="Svard S.G."/>
            <person name="Andersson J.O."/>
        </authorList>
    </citation>
    <scope>NUCLEOTIDE SEQUENCE</scope>
    <source>
        <strain evidence="2">ATCC 50377</strain>
    </source>
</reference>
<sequence>MSKDNNQILLTIYNTLFEKNIKNLEDISLPDEKDMKKYVKLSATATHQTPIYTRKYINNILQKHVVKVDPNIQIQEELCIETEARLQKRFVTGSPQSAVYLEFQDVIKELKQEFSLHDQKFWASCYFKMQKVLEKFVDKNCRKSIVVKKSYSTKSKEDTVRASKINLDAIVGSLDLLDQFLQ</sequence>
<evidence type="ECO:0000313" key="3">
    <source>
        <dbReference type="Proteomes" id="UP000018208"/>
    </source>
</evidence>
<dbReference type="VEuPathDB" id="GiardiaDB:SS50377_20047"/>
<dbReference type="EMBL" id="KI545952">
    <property type="protein sequence ID" value="EST49384.1"/>
    <property type="molecule type" value="Genomic_DNA"/>
</dbReference>
<evidence type="ECO:0000313" key="2">
    <source>
        <dbReference type="EMBL" id="KAH0576701.1"/>
    </source>
</evidence>
<organism evidence="1">
    <name type="scientific">Spironucleus salmonicida</name>
    <dbReference type="NCBI Taxonomy" id="348837"/>
    <lineage>
        <taxon>Eukaryota</taxon>
        <taxon>Metamonada</taxon>
        <taxon>Diplomonadida</taxon>
        <taxon>Hexamitidae</taxon>
        <taxon>Hexamitinae</taxon>
        <taxon>Spironucleus</taxon>
    </lineage>
</organism>
<gene>
    <name evidence="1" type="ORF">SS50377_10309</name>
    <name evidence="2" type="ORF">SS50377_20047</name>
</gene>
<keyword evidence="3" id="KW-1185">Reference proteome</keyword>
<reference evidence="2" key="2">
    <citation type="submission" date="2020-12" db="EMBL/GenBank/DDBJ databases">
        <title>New Spironucleus salmonicida genome in near-complete chromosomes.</title>
        <authorList>
            <person name="Xu F."/>
            <person name="Kurt Z."/>
            <person name="Jimenez-Gonzalez A."/>
            <person name="Astvaldsson A."/>
            <person name="Andersson J.O."/>
            <person name="Svard S.G."/>
        </authorList>
    </citation>
    <scope>NUCLEOTIDE SEQUENCE</scope>
    <source>
        <strain evidence="2">ATCC 50377</strain>
    </source>
</reference>
<evidence type="ECO:0000313" key="1">
    <source>
        <dbReference type="EMBL" id="EST49384.1"/>
    </source>
</evidence>
<dbReference type="EMBL" id="AUWU02000001">
    <property type="protein sequence ID" value="KAH0576701.1"/>
    <property type="molecule type" value="Genomic_DNA"/>
</dbReference>
<proteinExistence type="predicted"/>
<dbReference type="AlphaFoldDB" id="V6M7G3"/>
<accession>V6M7G3</accession>